<sequence>MLLSIFDSEHYVRLSRHATDNISGAWRINAPSSPSVVEIEEMRAIMTSVRESANGTIDDITRNLENFGNDNNWKRETISIAASLVTMMKIRLTTMPQPEPPILWTTGSSLMKVVAETFQRQSPEVINGAIDYRFTLSNLAVYFNCSILWTDRLDRHLEIELYRRTTVIMVYQHKIWLSAHSRQAENCIVPQEIICEALDTLNLLFPHNDRCTESFLRKQKQIFHHLGYCGRERKLELESYPYWGCKIKKLIEISEGKRSGIWQFVPDSKGFNLIESANFWIATAAAFLAFVGFVLGLTSIVYAKWSYDVGVKSMAISEESLELTRLQYQLSLAQACSDSNEARLLPDFCSAEE</sequence>
<evidence type="ECO:0000256" key="1">
    <source>
        <dbReference type="SAM" id="Phobius"/>
    </source>
</evidence>
<dbReference type="EMBL" id="JARUPT010000148">
    <property type="protein sequence ID" value="KAK0376881.1"/>
    <property type="molecule type" value="Genomic_DNA"/>
</dbReference>
<reference evidence="2" key="1">
    <citation type="submission" date="2023-04" db="EMBL/GenBank/DDBJ databases">
        <title>Colletotrichum limetticola genome sequence.</title>
        <authorList>
            <person name="Baroncelli R."/>
        </authorList>
    </citation>
    <scope>NUCLEOTIDE SEQUENCE</scope>
    <source>
        <strain evidence="2">KLA-Anderson</strain>
    </source>
</reference>
<keyword evidence="1" id="KW-1133">Transmembrane helix</keyword>
<proteinExistence type="predicted"/>
<organism evidence="2 3">
    <name type="scientific">Colletotrichum limetticola</name>
    <dbReference type="NCBI Taxonomy" id="1209924"/>
    <lineage>
        <taxon>Eukaryota</taxon>
        <taxon>Fungi</taxon>
        <taxon>Dikarya</taxon>
        <taxon>Ascomycota</taxon>
        <taxon>Pezizomycotina</taxon>
        <taxon>Sordariomycetes</taxon>
        <taxon>Hypocreomycetidae</taxon>
        <taxon>Glomerellales</taxon>
        <taxon>Glomerellaceae</taxon>
        <taxon>Colletotrichum</taxon>
        <taxon>Colletotrichum acutatum species complex</taxon>
    </lineage>
</organism>
<accession>A0ABQ9PZB0</accession>
<protein>
    <submittedName>
        <fullName evidence="2">Uncharacterized protein</fullName>
    </submittedName>
</protein>
<evidence type="ECO:0000313" key="2">
    <source>
        <dbReference type="EMBL" id="KAK0376881.1"/>
    </source>
</evidence>
<keyword evidence="3" id="KW-1185">Reference proteome</keyword>
<keyword evidence="1" id="KW-0812">Transmembrane</keyword>
<gene>
    <name evidence="2" type="ORF">CLIM01_05777</name>
</gene>
<dbReference type="Proteomes" id="UP001169217">
    <property type="component" value="Unassembled WGS sequence"/>
</dbReference>
<feature type="transmembrane region" description="Helical" evidence="1">
    <location>
        <begin position="279"/>
        <end position="303"/>
    </location>
</feature>
<evidence type="ECO:0000313" key="3">
    <source>
        <dbReference type="Proteomes" id="UP001169217"/>
    </source>
</evidence>
<keyword evidence="1" id="KW-0472">Membrane</keyword>
<comment type="caution">
    <text evidence="2">The sequence shown here is derived from an EMBL/GenBank/DDBJ whole genome shotgun (WGS) entry which is preliminary data.</text>
</comment>
<name>A0ABQ9PZB0_9PEZI</name>